<reference evidence="1 2" key="1">
    <citation type="submission" date="2011-02" db="EMBL/GenBank/DDBJ databases">
        <title>The Genome Sequence of Sphaeroforma arctica JP610.</title>
        <authorList>
            <consortium name="The Broad Institute Genome Sequencing Platform"/>
            <person name="Russ C."/>
            <person name="Cuomo C."/>
            <person name="Young S.K."/>
            <person name="Zeng Q."/>
            <person name="Gargeya S."/>
            <person name="Alvarado L."/>
            <person name="Berlin A."/>
            <person name="Chapman S.B."/>
            <person name="Chen Z."/>
            <person name="Freedman E."/>
            <person name="Gellesch M."/>
            <person name="Goldberg J."/>
            <person name="Griggs A."/>
            <person name="Gujja S."/>
            <person name="Heilman E."/>
            <person name="Heiman D."/>
            <person name="Howarth C."/>
            <person name="Mehta T."/>
            <person name="Neiman D."/>
            <person name="Pearson M."/>
            <person name="Roberts A."/>
            <person name="Saif S."/>
            <person name="Shea T."/>
            <person name="Shenoy N."/>
            <person name="Sisk P."/>
            <person name="Stolte C."/>
            <person name="Sykes S."/>
            <person name="White J."/>
            <person name="Yandava C."/>
            <person name="Burger G."/>
            <person name="Gray M.W."/>
            <person name="Holland P.W.H."/>
            <person name="King N."/>
            <person name="Lang F.B.F."/>
            <person name="Roger A.J."/>
            <person name="Ruiz-Trillo I."/>
            <person name="Haas B."/>
            <person name="Nusbaum C."/>
            <person name="Birren B."/>
        </authorList>
    </citation>
    <scope>NUCLEOTIDE SEQUENCE [LARGE SCALE GENOMIC DNA]</scope>
    <source>
        <strain evidence="1 2">JP610</strain>
    </source>
</reference>
<proteinExistence type="predicted"/>
<name>A0A0L0F3U7_9EUKA</name>
<dbReference type="EMBL" id="KQ248942">
    <property type="protein sequence ID" value="KNC71362.1"/>
    <property type="molecule type" value="Genomic_DNA"/>
</dbReference>
<protein>
    <submittedName>
        <fullName evidence="1">Uncharacterized protein</fullName>
    </submittedName>
</protein>
<accession>A0A0L0F3U7</accession>
<dbReference type="AlphaFoldDB" id="A0A0L0F3U7"/>
<dbReference type="GeneID" id="25916603"/>
<sequence length="59" mass="6453">ASKHAEPTNEAAKDRDAHLATDDKVVAIADGTTDCLEDAIGETWLRVLSAEFEKSYFKT</sequence>
<dbReference type="RefSeq" id="XP_014145264.1">
    <property type="nucleotide sequence ID" value="XM_014289789.1"/>
</dbReference>
<dbReference type="Proteomes" id="UP000054560">
    <property type="component" value="Unassembled WGS sequence"/>
</dbReference>
<evidence type="ECO:0000313" key="1">
    <source>
        <dbReference type="EMBL" id="KNC71362.1"/>
    </source>
</evidence>
<keyword evidence="2" id="KW-1185">Reference proteome</keyword>
<feature type="non-terminal residue" evidence="1">
    <location>
        <position position="59"/>
    </location>
</feature>
<organism evidence="1 2">
    <name type="scientific">Sphaeroforma arctica JP610</name>
    <dbReference type="NCBI Taxonomy" id="667725"/>
    <lineage>
        <taxon>Eukaryota</taxon>
        <taxon>Ichthyosporea</taxon>
        <taxon>Ichthyophonida</taxon>
        <taxon>Sphaeroforma</taxon>
    </lineage>
</organism>
<gene>
    <name evidence="1" type="ORF">SARC_16099</name>
</gene>
<feature type="non-terminal residue" evidence="1">
    <location>
        <position position="1"/>
    </location>
</feature>
<evidence type="ECO:0000313" key="2">
    <source>
        <dbReference type="Proteomes" id="UP000054560"/>
    </source>
</evidence>